<dbReference type="Proteomes" id="UP000316008">
    <property type="component" value="Unassembled WGS sequence"/>
</dbReference>
<dbReference type="Pfam" id="PF00480">
    <property type="entry name" value="ROK"/>
    <property type="match status" value="1"/>
</dbReference>
<evidence type="ECO:0000256" key="1">
    <source>
        <dbReference type="ARBA" id="ARBA00006479"/>
    </source>
</evidence>
<sequence>MIEHVALGIDIGGTNTAYGLVNRNGEVLFEESVTTTDYSDPEDLVEKIYQDVKNKGFLDNLLGLGVGAPNGNAFTGNIEFAPNLKWKGVIPIAELFEQKFHRPTLLANDANAAAIGEHLFGNAKDLNDFVLITLGTGLGSGIFINGELIVGSQGFAGEYGHIRVVHNGRLCGCGRKGCLETYVSSTGVVRSVEELSSTCKADSKLNGLSKITAKDVFQLAVAGDQFACEIVDYTAEMLGIALADFAAFSNPKAYILFGGLAQSGPYFSEKVKKHMEENLLQIYQGHIEIRNSALHDMNAAVLGTAASMFWKAIKK</sequence>
<dbReference type="PANTHER" id="PTHR18964">
    <property type="entry name" value="ROK (REPRESSOR, ORF, KINASE) FAMILY"/>
    <property type="match status" value="1"/>
</dbReference>
<dbReference type="OrthoDB" id="9810372at2"/>
<dbReference type="InterPro" id="IPR049874">
    <property type="entry name" value="ROK_cs"/>
</dbReference>
<dbReference type="PANTHER" id="PTHR18964:SF149">
    <property type="entry name" value="BIFUNCTIONAL UDP-N-ACETYLGLUCOSAMINE 2-EPIMERASE_N-ACETYLMANNOSAMINE KINASE"/>
    <property type="match status" value="1"/>
</dbReference>
<dbReference type="InterPro" id="IPR000600">
    <property type="entry name" value="ROK"/>
</dbReference>
<organism evidence="2 3">
    <name type="scientific">Fluviicola chungangensis</name>
    <dbReference type="NCBI Taxonomy" id="2597671"/>
    <lineage>
        <taxon>Bacteria</taxon>
        <taxon>Pseudomonadati</taxon>
        <taxon>Bacteroidota</taxon>
        <taxon>Flavobacteriia</taxon>
        <taxon>Flavobacteriales</taxon>
        <taxon>Crocinitomicaceae</taxon>
        <taxon>Fluviicola</taxon>
    </lineage>
</organism>
<proteinExistence type="inferred from homology"/>
<gene>
    <name evidence="2" type="ORF">FO442_02920</name>
</gene>
<dbReference type="PROSITE" id="PS01125">
    <property type="entry name" value="ROK"/>
    <property type="match status" value="1"/>
</dbReference>
<dbReference type="InterPro" id="IPR043129">
    <property type="entry name" value="ATPase_NBD"/>
</dbReference>
<reference evidence="2 3" key="1">
    <citation type="submission" date="2019-07" db="EMBL/GenBank/DDBJ databases">
        <authorList>
            <person name="Huq M.A."/>
        </authorList>
    </citation>
    <scope>NUCLEOTIDE SEQUENCE [LARGE SCALE GENOMIC DNA]</scope>
    <source>
        <strain evidence="2 3">MAH-3</strain>
    </source>
</reference>
<dbReference type="Gene3D" id="3.30.420.40">
    <property type="match status" value="2"/>
</dbReference>
<dbReference type="EMBL" id="VLPL01000001">
    <property type="protein sequence ID" value="TSJ48103.1"/>
    <property type="molecule type" value="Genomic_DNA"/>
</dbReference>
<evidence type="ECO:0000313" key="3">
    <source>
        <dbReference type="Proteomes" id="UP000316008"/>
    </source>
</evidence>
<keyword evidence="3" id="KW-1185">Reference proteome</keyword>
<evidence type="ECO:0000313" key="2">
    <source>
        <dbReference type="EMBL" id="TSJ48103.1"/>
    </source>
</evidence>
<name>A0A556N7N7_9FLAO</name>
<dbReference type="RefSeq" id="WP_144331638.1">
    <property type="nucleotide sequence ID" value="NZ_VLPL01000001.1"/>
</dbReference>
<accession>A0A556N7N7</accession>
<dbReference type="SUPFAM" id="SSF53067">
    <property type="entry name" value="Actin-like ATPase domain"/>
    <property type="match status" value="1"/>
</dbReference>
<dbReference type="AlphaFoldDB" id="A0A556N7N7"/>
<protein>
    <submittedName>
        <fullName evidence="2">ROK family protein</fullName>
    </submittedName>
</protein>
<comment type="caution">
    <text evidence="2">The sequence shown here is derived from an EMBL/GenBank/DDBJ whole genome shotgun (WGS) entry which is preliminary data.</text>
</comment>
<comment type="similarity">
    <text evidence="1">Belongs to the ROK (NagC/XylR) family.</text>
</comment>